<dbReference type="EMBL" id="QWIU01000002">
    <property type="protein sequence ID" value="RNA61502.1"/>
    <property type="molecule type" value="Genomic_DNA"/>
</dbReference>
<dbReference type="InterPro" id="IPR036363">
    <property type="entry name" value="Thiol_cytolysin_ab_sf"/>
</dbReference>
<evidence type="ECO:0000313" key="1">
    <source>
        <dbReference type="EMBL" id="RNA61502.1"/>
    </source>
</evidence>
<sequence>MKKIIVPLTLLAFTSITSISCHNDITEDSQSTSEVSSVKAYKGINSVVTLPSKYLSYDEVYVAGKKIANTQKNTTVTLNSDQMVVTSPNKTFIGGVYNSTTLDNLTYTPISYPTKPITISYSFPSDFIVDTIEKPSLSSMRSSMLNAMKSANFSGQQSLAFDYNIKQFSYYSELKIAFGANVNIGSIFSIDVSGSNNKVKKNTGIFAKFTQKNFTIDMDIPDNGNIFKNESDLNLAASKNPVYINSITYGRLGIISLESDYSYNETAFALKAALNAKMVNGSISIDVQSKKILEESDLKVYILGGVGSNAVEVVQGYQGFINFIVNGGEFTANAPGVPINFTAAHAGDNSVYYTTFTVEK</sequence>
<reference evidence="1 2" key="1">
    <citation type="submission" date="2018-08" db="EMBL/GenBank/DDBJ databases">
        <title>Chryseobacterium nematophagum: a novel matrix digesting pathogen of nematodes.</title>
        <authorList>
            <person name="Page A."/>
            <person name="Roberts M."/>
            <person name="Felix M.-A."/>
            <person name="Weir W."/>
        </authorList>
    </citation>
    <scope>NUCLEOTIDE SEQUENCE [LARGE SCALE GENOMIC DNA]</scope>
    <source>
        <strain evidence="1 2">JUb129</strain>
    </source>
</reference>
<accession>A0A3M7TD39</accession>
<evidence type="ECO:0000313" key="2">
    <source>
        <dbReference type="Proteomes" id="UP000278775"/>
    </source>
</evidence>
<dbReference type="PROSITE" id="PS51257">
    <property type="entry name" value="PROKAR_LIPOPROTEIN"/>
    <property type="match status" value="1"/>
</dbReference>
<dbReference type="Proteomes" id="UP000278775">
    <property type="component" value="Unassembled WGS sequence"/>
</dbReference>
<name>A0A3M7TD39_9FLAO</name>
<gene>
    <name evidence="1" type="ORF">D1631_05940</name>
</gene>
<protein>
    <submittedName>
        <fullName evidence="1">Hemolysin</fullName>
    </submittedName>
</protein>
<dbReference type="PRINTS" id="PR01400">
    <property type="entry name" value="TACYTOLYSIN"/>
</dbReference>
<dbReference type="InterPro" id="IPR036359">
    <property type="entry name" value="Thiol_cytolysin_sf"/>
</dbReference>
<dbReference type="InterPro" id="IPR001869">
    <property type="entry name" value="Thiol_cytolysin"/>
</dbReference>
<dbReference type="Gene3D" id="3.40.30.40">
    <property type="entry name" value="Perfringolysin"/>
    <property type="match status" value="1"/>
</dbReference>
<dbReference type="OrthoDB" id="662759at2"/>
<dbReference type="AlphaFoldDB" id="A0A3M7TD39"/>
<comment type="caution">
    <text evidence="1">The sequence shown here is derived from an EMBL/GenBank/DDBJ whole genome shotgun (WGS) entry which is preliminary data.</text>
</comment>
<dbReference type="GO" id="GO:0015485">
    <property type="term" value="F:cholesterol binding"/>
    <property type="evidence" value="ECO:0007669"/>
    <property type="project" value="InterPro"/>
</dbReference>
<dbReference type="Gene3D" id="3.90.840.10">
    <property type="entry name" value="Thiol-activated cytolysin superfamily/Thiol-activated cytolysin, alpha-beta domain"/>
    <property type="match status" value="1"/>
</dbReference>
<proteinExistence type="predicted"/>
<dbReference type="SUPFAM" id="SSF56978">
    <property type="entry name" value="Perfringolysin"/>
    <property type="match status" value="1"/>
</dbReference>
<dbReference type="Pfam" id="PF01289">
    <property type="entry name" value="Thiol_cytolysin"/>
    <property type="match status" value="1"/>
</dbReference>
<organism evidence="1 2">
    <name type="scientific">Chryseobacterium nematophagum</name>
    <dbReference type="NCBI Taxonomy" id="2305228"/>
    <lineage>
        <taxon>Bacteria</taxon>
        <taxon>Pseudomonadati</taxon>
        <taxon>Bacteroidota</taxon>
        <taxon>Flavobacteriia</taxon>
        <taxon>Flavobacteriales</taxon>
        <taxon>Weeksellaceae</taxon>
        <taxon>Chryseobacterium group</taxon>
        <taxon>Chryseobacterium</taxon>
    </lineage>
</organism>
<dbReference type="RefSeq" id="WP_122635643.1">
    <property type="nucleotide sequence ID" value="NZ_QWIU01000002.1"/>
</dbReference>